<evidence type="ECO:0000313" key="1">
    <source>
        <dbReference type="EMBL" id="QDA59342.1"/>
    </source>
</evidence>
<protein>
    <recommendedName>
        <fullName evidence="3">Glycosyl transferase</fullName>
    </recommendedName>
</protein>
<dbReference type="KEGG" id="hyj:FHG12_04140"/>
<accession>A0A5B7ZZP9</accession>
<dbReference type="EMBL" id="CP040896">
    <property type="protein sequence ID" value="QDA59342.1"/>
    <property type="molecule type" value="Genomic_DNA"/>
</dbReference>
<organism evidence="1 2">
    <name type="scientific">Hymenobacter jejuensis</name>
    <dbReference type="NCBI Taxonomy" id="2502781"/>
    <lineage>
        <taxon>Bacteria</taxon>
        <taxon>Pseudomonadati</taxon>
        <taxon>Bacteroidota</taxon>
        <taxon>Cytophagia</taxon>
        <taxon>Cytophagales</taxon>
        <taxon>Hymenobacteraceae</taxon>
        <taxon>Hymenobacter</taxon>
    </lineage>
</organism>
<dbReference type="Proteomes" id="UP000305398">
    <property type="component" value="Chromosome"/>
</dbReference>
<keyword evidence="2" id="KW-1185">Reference proteome</keyword>
<gene>
    <name evidence="1" type="ORF">FHG12_04140</name>
</gene>
<dbReference type="AlphaFoldDB" id="A0A5B7ZZP9"/>
<name>A0A5B7ZZP9_9BACT</name>
<proteinExistence type="predicted"/>
<dbReference type="OrthoDB" id="745987at2"/>
<reference evidence="1 2" key="1">
    <citation type="submission" date="2019-06" db="EMBL/GenBank/DDBJ databases">
        <authorList>
            <person name="Srinivasan S."/>
        </authorList>
    </citation>
    <scope>NUCLEOTIDE SEQUENCE [LARGE SCALE GENOMIC DNA]</scope>
    <source>
        <strain evidence="1 2">17J68-5</strain>
    </source>
</reference>
<evidence type="ECO:0008006" key="3">
    <source>
        <dbReference type="Google" id="ProtNLM"/>
    </source>
</evidence>
<sequence>MSQPLKVEFCVAYDWYFLAHSIPLVYAEADAICLALDKDRISWAGQPFSFDEQGFRELVTSLDPEGKITVYEDDFHLPDLAPMQNESRQRRLMAERMGEGGWHIQLDADEYFLNFSGFAAWLHNFKSSRPLNIRCPYITLFKQLDEGFLVVEQPDYFKLDGNPVATNKPAYQYGRISEWFNIYAPFYILHQSWARAEDEIREKVSNWGHKNDFDTDGYLRFWLGLNTANFQGVRNFNPLKPATWPGLQLVPARQVEDLVTYYNAHPPLVPNKARLAWENSVWASRFRKILSAVR</sequence>
<dbReference type="RefSeq" id="WP_139514524.1">
    <property type="nucleotide sequence ID" value="NZ_CP040896.1"/>
</dbReference>
<evidence type="ECO:0000313" key="2">
    <source>
        <dbReference type="Proteomes" id="UP000305398"/>
    </source>
</evidence>